<dbReference type="Gene3D" id="3.40.50.2000">
    <property type="entry name" value="Glycogen Phosphorylase B"/>
    <property type="match status" value="2"/>
</dbReference>
<proteinExistence type="predicted"/>
<gene>
    <name evidence="2" type="ORF">GTW23_02125</name>
</gene>
<feature type="domain" description="Glycosyltransferase subfamily 4-like N-terminal" evidence="1">
    <location>
        <begin position="14"/>
        <end position="180"/>
    </location>
</feature>
<reference evidence="2 3" key="1">
    <citation type="submission" date="2020-01" db="EMBL/GenBank/DDBJ databases">
        <title>Genomes of bacteria type strains.</title>
        <authorList>
            <person name="Chen J."/>
            <person name="Zhu S."/>
            <person name="Yang J."/>
        </authorList>
    </citation>
    <scope>NUCLEOTIDE SEQUENCE [LARGE SCALE GENOMIC DNA]</scope>
    <source>
        <strain evidence="2 3">DSM 16655</strain>
    </source>
</reference>
<protein>
    <submittedName>
        <fullName evidence="2">Glycosyltransferase</fullName>
    </submittedName>
</protein>
<accession>A0ABT1CLC2</accession>
<dbReference type="EMBL" id="JAAAML010000001">
    <property type="protein sequence ID" value="MCO6406957.1"/>
    <property type="molecule type" value="Genomic_DNA"/>
</dbReference>
<dbReference type="InterPro" id="IPR050194">
    <property type="entry name" value="Glycosyltransferase_grp1"/>
</dbReference>
<dbReference type="PANTHER" id="PTHR45947">
    <property type="entry name" value="SULFOQUINOVOSYL TRANSFERASE SQD2"/>
    <property type="match status" value="1"/>
</dbReference>
<comment type="caution">
    <text evidence="2">The sequence shown here is derived from an EMBL/GenBank/DDBJ whole genome shotgun (WGS) entry which is preliminary data.</text>
</comment>
<organism evidence="2 3">
    <name type="scientific">Hoeflea alexandrii</name>
    <dbReference type="NCBI Taxonomy" id="288436"/>
    <lineage>
        <taxon>Bacteria</taxon>
        <taxon>Pseudomonadati</taxon>
        <taxon>Pseudomonadota</taxon>
        <taxon>Alphaproteobacteria</taxon>
        <taxon>Hyphomicrobiales</taxon>
        <taxon>Rhizobiaceae</taxon>
        <taxon>Hoeflea</taxon>
    </lineage>
</organism>
<evidence type="ECO:0000313" key="2">
    <source>
        <dbReference type="EMBL" id="MCO6406957.1"/>
    </source>
</evidence>
<sequence length="433" mass="45898">MKILMFTNTYTPHVGGVARSVSELAAGLRQAGDAVLVVAPEFENMPCEEAGVLRMPAVQHFAGSDFSVPLPLSPGLAKAAEAFGPDIIHSHHPFLLGDTALRAASYLNVPVVFTHHTRYELYGHYVAQDSDLLKRLALNLSLGYCDLCDGVIAPSVSIADFLAEHGVAAPVSVVPTGVDARAFGSGVASRGRADLAIPQQAFVVGHVGRLAPEKNLGFLTDALLQFLRRTPQAHVLVVGDGPSRRSMAEAFERAAMKDRAHFAGVLRDNALADAYAAMDVFAFSSLSETQGLVLVEAMTAGCPVVALDAPGARDVVTDRVNGRLLDAGTSASGFAVALWDVAGTAGSRDFQTLKQAAQETAAAYTIERTVARTRNYYLEVLKRTQVRAVHEDSLWARVRRALAKEMDIIGNLAHAAADAVMPGEDGMAGTKDG</sequence>
<dbReference type="InterPro" id="IPR028098">
    <property type="entry name" value="Glyco_trans_4-like_N"/>
</dbReference>
<dbReference type="Pfam" id="PF13692">
    <property type="entry name" value="Glyco_trans_1_4"/>
    <property type="match status" value="1"/>
</dbReference>
<dbReference type="Proteomes" id="UP001320715">
    <property type="component" value="Unassembled WGS sequence"/>
</dbReference>
<dbReference type="PANTHER" id="PTHR45947:SF3">
    <property type="entry name" value="SULFOQUINOVOSYL TRANSFERASE SQD2"/>
    <property type="match status" value="1"/>
</dbReference>
<dbReference type="Pfam" id="PF13439">
    <property type="entry name" value="Glyco_transf_4"/>
    <property type="match status" value="1"/>
</dbReference>
<keyword evidence="3" id="KW-1185">Reference proteome</keyword>
<name>A0ABT1CLC2_9HYPH</name>
<dbReference type="SUPFAM" id="SSF53756">
    <property type="entry name" value="UDP-Glycosyltransferase/glycogen phosphorylase"/>
    <property type="match status" value="1"/>
</dbReference>
<evidence type="ECO:0000313" key="3">
    <source>
        <dbReference type="Proteomes" id="UP001320715"/>
    </source>
</evidence>
<evidence type="ECO:0000259" key="1">
    <source>
        <dbReference type="Pfam" id="PF13439"/>
    </source>
</evidence>